<sequence>MTGFVWISGTSKPSNEEVIEAYERSKSETEQLRKDVVKRYYASHNLPYWAVNKVANIRFSEKEFIEILAKLQEEDE</sequence>
<gene>
    <name evidence="1" type="ORF">CFK40_18415</name>
</gene>
<evidence type="ECO:0000313" key="2">
    <source>
        <dbReference type="Proteomes" id="UP000204391"/>
    </source>
</evidence>
<dbReference type="Proteomes" id="UP000204391">
    <property type="component" value="Chromosome"/>
</dbReference>
<organism evidence="1 2">
    <name type="scientific">Virgibacillus necropolis</name>
    <dbReference type="NCBI Taxonomy" id="163877"/>
    <lineage>
        <taxon>Bacteria</taxon>
        <taxon>Bacillati</taxon>
        <taxon>Bacillota</taxon>
        <taxon>Bacilli</taxon>
        <taxon>Bacillales</taxon>
        <taxon>Bacillaceae</taxon>
        <taxon>Virgibacillus</taxon>
    </lineage>
</organism>
<dbReference type="RefSeq" id="WP_089533850.1">
    <property type="nucleotide sequence ID" value="NZ_CP022437.1"/>
</dbReference>
<dbReference type="EMBL" id="CP022437">
    <property type="protein sequence ID" value="ASN06854.1"/>
    <property type="molecule type" value="Genomic_DNA"/>
</dbReference>
<dbReference type="AlphaFoldDB" id="A0A221MGT9"/>
<proteinExistence type="predicted"/>
<dbReference type="KEGG" id="vne:CFK40_18415"/>
<accession>A0A221MGT9</accession>
<reference evidence="1 2" key="1">
    <citation type="journal article" date="2003" name="Int. J. Syst. Evol. Microbiol.">
        <title>Virgibacillus carmonensis sp. nov., Virgibacillus necropolis sp. nov. and Virgibacillus picturae sp. nov., three novel species isolated from deteriorated mural paintings, transfer of the species of the genus salibacillus to Virgibacillus, as Virgibacillus marismortui comb. nov. and Virgibacillus salexigens comb. nov., and emended description of the genus Virgibacillus.</title>
        <authorList>
            <person name="Heyrman J."/>
            <person name="Logan N.A."/>
            <person name="Busse H.J."/>
            <person name="Balcaen A."/>
            <person name="Lebbe L."/>
            <person name="Rodriguez-Diaz M."/>
            <person name="Swings J."/>
            <person name="De Vos P."/>
        </authorList>
    </citation>
    <scope>NUCLEOTIDE SEQUENCE [LARGE SCALE GENOMIC DNA]</scope>
    <source>
        <strain evidence="1 2">LMG 19488</strain>
    </source>
</reference>
<evidence type="ECO:0000313" key="1">
    <source>
        <dbReference type="EMBL" id="ASN06854.1"/>
    </source>
</evidence>
<protein>
    <submittedName>
        <fullName evidence="1">Uncharacterized protein</fullName>
    </submittedName>
</protein>
<keyword evidence="2" id="KW-1185">Reference proteome</keyword>
<name>A0A221MGT9_9BACI</name>